<dbReference type="EMBL" id="CP002497">
    <property type="protein sequence ID" value="AET37722.1"/>
    <property type="molecule type" value="Genomic_DNA"/>
</dbReference>
<dbReference type="FunCoup" id="G8JMQ7">
    <property type="interactions" value="72"/>
</dbReference>
<dbReference type="SMART" id="SM00164">
    <property type="entry name" value="TBC"/>
    <property type="match status" value="1"/>
</dbReference>
<proteinExistence type="predicted"/>
<gene>
    <name evidence="3" type="ordered locus">Ecym_1498</name>
</gene>
<sequence>MSDNLFSSCDNISITDSLFDDKSLTFFTQDEQLGLKVQMIKSCISQKCGFLSRCMHLGVSRNGFVNHSLRRQFWCHILRRRVELDGTLDDMFSSVGVSSFEDDYGEGAQHPDEAQVVLDVKRSFGFITDEVQKSKLRSILQATIIRFLRKYPELRYYQGYHDVVSVFVMVFQVTLDAEPCFSLLSNLDDHLTTSVSSSVSDTTVLPEDNDLQFNPTDAMFAAVEVFSLLYLRDFMMTSLDFTIDHLKIIPHLIQTMDPLLYEQLQWNKVDPFFALSSILTIFSHELKPDYNELSPLYEIFDMVITSGSMLVPLVIYTQLIIEHKEQLLESCETQADLFDNITDLLHGVIQQVLRLPHTTEQWHRVLERSRDFLDSHIFVSSSDELNSYFWINPYSVLKTVPANDDQYTLEEIQNIVQQEIKANEQRRAVTVSTSTYAKTPTNVWWPYELFAKSGPVWKWPIYIGILALLLKAYTQNQPSLTPIALWHAVTSAASMTANQAMSMSTSFRFTGVGAPTLFLDPVKSLFQTHIS</sequence>
<dbReference type="OrthoDB" id="206700at2759"/>
<dbReference type="Proteomes" id="UP000006790">
    <property type="component" value="Chromosome 1"/>
</dbReference>
<dbReference type="RefSeq" id="XP_003644539.1">
    <property type="nucleotide sequence ID" value="XM_003644491.1"/>
</dbReference>
<evidence type="ECO:0000313" key="4">
    <source>
        <dbReference type="Proteomes" id="UP000006790"/>
    </source>
</evidence>
<dbReference type="Gene3D" id="1.10.472.80">
    <property type="entry name" value="Ypt/Rab-GAP domain of gyp1p, domain 3"/>
    <property type="match status" value="1"/>
</dbReference>
<protein>
    <recommendedName>
        <fullName evidence="2">Rab-GAP TBC domain-containing protein</fullName>
    </recommendedName>
</protein>
<dbReference type="InterPro" id="IPR000195">
    <property type="entry name" value="Rab-GAP-TBC_dom"/>
</dbReference>
<keyword evidence="4" id="KW-1185">Reference proteome</keyword>
<dbReference type="InterPro" id="IPR045913">
    <property type="entry name" value="TBC20/Gyp8-like"/>
</dbReference>
<dbReference type="PANTHER" id="PTHR20913">
    <property type="entry name" value="TBC1 DOMAIN FAMILY MEMBER 20/GTPASE"/>
    <property type="match status" value="1"/>
</dbReference>
<dbReference type="GeneID" id="11471415"/>
<dbReference type="GO" id="GO:0006888">
    <property type="term" value="P:endoplasmic reticulum to Golgi vesicle-mediated transport"/>
    <property type="evidence" value="ECO:0007669"/>
    <property type="project" value="TreeGrafter"/>
</dbReference>
<name>G8JMQ7_ERECY</name>
<dbReference type="Pfam" id="PF00566">
    <property type="entry name" value="RabGAP-TBC"/>
    <property type="match status" value="1"/>
</dbReference>
<feature type="domain" description="Rab-GAP TBC" evidence="2">
    <location>
        <begin position="64"/>
        <end position="307"/>
    </location>
</feature>
<dbReference type="GO" id="GO:0005789">
    <property type="term" value="C:endoplasmic reticulum membrane"/>
    <property type="evidence" value="ECO:0007669"/>
    <property type="project" value="TreeGrafter"/>
</dbReference>
<organism evidence="3 4">
    <name type="scientific">Eremothecium cymbalariae (strain CBS 270.75 / DBVPG 7215 / KCTC 17166 / NRRL Y-17582)</name>
    <name type="common">Yeast</name>
    <dbReference type="NCBI Taxonomy" id="931890"/>
    <lineage>
        <taxon>Eukaryota</taxon>
        <taxon>Fungi</taxon>
        <taxon>Dikarya</taxon>
        <taxon>Ascomycota</taxon>
        <taxon>Saccharomycotina</taxon>
        <taxon>Saccharomycetes</taxon>
        <taxon>Saccharomycetales</taxon>
        <taxon>Saccharomycetaceae</taxon>
        <taxon>Eremothecium</taxon>
    </lineage>
</organism>
<dbReference type="PROSITE" id="PS50086">
    <property type="entry name" value="TBC_RABGAP"/>
    <property type="match status" value="1"/>
</dbReference>
<evidence type="ECO:0000256" key="1">
    <source>
        <dbReference type="ARBA" id="ARBA00022468"/>
    </source>
</evidence>
<dbReference type="InParanoid" id="G8JMQ7"/>
<accession>G8JMQ7</accession>
<dbReference type="eggNOG" id="KOG2595">
    <property type="taxonomic scope" value="Eukaryota"/>
</dbReference>
<dbReference type="PANTHER" id="PTHR20913:SF7">
    <property type="entry name" value="RE60063P"/>
    <property type="match status" value="1"/>
</dbReference>
<dbReference type="AlphaFoldDB" id="G8JMQ7"/>
<dbReference type="HOGENOM" id="CLU_039465_3_0_1"/>
<dbReference type="STRING" id="931890.G8JMQ7"/>
<dbReference type="KEGG" id="erc:Ecym_1498"/>
<evidence type="ECO:0000259" key="2">
    <source>
        <dbReference type="PROSITE" id="PS50086"/>
    </source>
</evidence>
<keyword evidence="1" id="KW-0343">GTPase activation</keyword>
<dbReference type="InterPro" id="IPR035969">
    <property type="entry name" value="Rab-GAP_TBC_sf"/>
</dbReference>
<dbReference type="SUPFAM" id="SSF47923">
    <property type="entry name" value="Ypt/Rab-GAP domain of gyp1p"/>
    <property type="match status" value="2"/>
</dbReference>
<dbReference type="OMA" id="YLRDFMM"/>
<dbReference type="Gene3D" id="1.10.8.1310">
    <property type="match status" value="1"/>
</dbReference>
<reference evidence="4" key="1">
    <citation type="journal article" date="2012" name="G3 (Bethesda)">
        <title>Pichia sorbitophila, an interspecies yeast hybrid reveals early steps of genome resolution following polyploidization.</title>
        <authorList>
            <person name="Leh Louis V."/>
            <person name="Despons L."/>
            <person name="Friedrich A."/>
            <person name="Martin T."/>
            <person name="Durrens P."/>
            <person name="Casaregola S."/>
            <person name="Neuveglise C."/>
            <person name="Fairhead C."/>
            <person name="Marck C."/>
            <person name="Cruz J.A."/>
            <person name="Straub M.L."/>
            <person name="Kugler V."/>
            <person name="Sacerdot C."/>
            <person name="Uzunov Z."/>
            <person name="Thierry A."/>
            <person name="Weiss S."/>
            <person name="Bleykasten C."/>
            <person name="De Montigny J."/>
            <person name="Jacques N."/>
            <person name="Jung P."/>
            <person name="Lemaire M."/>
            <person name="Mallet S."/>
            <person name="Morel G."/>
            <person name="Richard G.F."/>
            <person name="Sarkar A."/>
            <person name="Savel G."/>
            <person name="Schacherer J."/>
            <person name="Seret M.L."/>
            <person name="Talla E."/>
            <person name="Samson G."/>
            <person name="Jubin C."/>
            <person name="Poulain J."/>
            <person name="Vacherie B."/>
            <person name="Barbe V."/>
            <person name="Pelletier E."/>
            <person name="Sherman D.J."/>
            <person name="Westhof E."/>
            <person name="Weissenbach J."/>
            <person name="Baret P.V."/>
            <person name="Wincker P."/>
            <person name="Gaillardin C."/>
            <person name="Dujon B."/>
            <person name="Souciet J.L."/>
        </authorList>
    </citation>
    <scope>NUCLEOTIDE SEQUENCE [LARGE SCALE GENOMIC DNA]</scope>
    <source>
        <strain evidence="4">CBS 270.75 / DBVPG 7215 / KCTC 17166 / NRRL Y-17582</strain>
    </source>
</reference>
<evidence type="ECO:0000313" key="3">
    <source>
        <dbReference type="EMBL" id="AET37722.1"/>
    </source>
</evidence>
<dbReference type="GO" id="GO:0005096">
    <property type="term" value="F:GTPase activator activity"/>
    <property type="evidence" value="ECO:0007669"/>
    <property type="project" value="UniProtKB-KW"/>
</dbReference>